<organism evidence="6 7">
    <name type="scientific">Coemansia brasiliensis</name>
    <dbReference type="NCBI Taxonomy" id="2650707"/>
    <lineage>
        <taxon>Eukaryota</taxon>
        <taxon>Fungi</taxon>
        <taxon>Fungi incertae sedis</taxon>
        <taxon>Zoopagomycota</taxon>
        <taxon>Kickxellomycotina</taxon>
        <taxon>Kickxellomycetes</taxon>
        <taxon>Kickxellales</taxon>
        <taxon>Kickxellaceae</taxon>
        <taxon>Coemansia</taxon>
    </lineage>
</organism>
<dbReference type="AlphaFoldDB" id="A0A9W8IDZ6"/>
<feature type="region of interest" description="Disordered" evidence="3">
    <location>
        <begin position="272"/>
        <end position="294"/>
    </location>
</feature>
<feature type="domain" description="PWI" evidence="5">
    <location>
        <begin position="315"/>
        <end position="411"/>
    </location>
</feature>
<name>A0A9W8IDZ6_9FUNG</name>
<dbReference type="Gene3D" id="1.20.1390.10">
    <property type="entry name" value="PWI domain"/>
    <property type="match status" value="1"/>
</dbReference>
<dbReference type="InterPro" id="IPR034268">
    <property type="entry name" value="RBM25_RRM"/>
</dbReference>
<dbReference type="Pfam" id="PF00076">
    <property type="entry name" value="RRM_1"/>
    <property type="match status" value="1"/>
</dbReference>
<feature type="domain" description="RRM" evidence="4">
    <location>
        <begin position="28"/>
        <end position="111"/>
    </location>
</feature>
<dbReference type="Pfam" id="PF01480">
    <property type="entry name" value="PWI"/>
    <property type="match status" value="1"/>
</dbReference>
<dbReference type="PANTHER" id="PTHR18806">
    <property type="entry name" value="RBM25 PROTEIN"/>
    <property type="match status" value="1"/>
</dbReference>
<feature type="compositionally biased region" description="Basic and acidic residues" evidence="3">
    <location>
        <begin position="272"/>
        <end position="287"/>
    </location>
</feature>
<evidence type="ECO:0008006" key="8">
    <source>
        <dbReference type="Google" id="ProtNLM"/>
    </source>
</evidence>
<evidence type="ECO:0000259" key="4">
    <source>
        <dbReference type="PROSITE" id="PS50102"/>
    </source>
</evidence>
<dbReference type="OrthoDB" id="6275295at2759"/>
<dbReference type="Proteomes" id="UP001139887">
    <property type="component" value="Unassembled WGS sequence"/>
</dbReference>
<feature type="coiled-coil region" evidence="2">
    <location>
        <begin position="206"/>
        <end position="233"/>
    </location>
</feature>
<dbReference type="InterPro" id="IPR002483">
    <property type="entry name" value="PWI_dom"/>
</dbReference>
<evidence type="ECO:0000256" key="3">
    <source>
        <dbReference type="SAM" id="MobiDB-lite"/>
    </source>
</evidence>
<sequence>MNPFGSPVLSVPEQSAEDLGVSSNEQQVIAFISGIPEEINDSWLEKILSTCGEIASWKRVQSADGSPQAFGFCEFKSIHDATRTVRVLGTGGLWTMPSTYSQPLNIQLDAKKKHHHERGIDSKQNDSDILQSLERIFDEIEKSKSVAQNGNEGKLSPKESANDEELVGFSLDLEEAWEKDQAKKARHKRYVTAAEEREKHISIALKERESRLERNAMRELDDVEEKQRRQEAMSALLSKWDDSQEEQLGEHEYYRDRQRWWRRRKSERAHEMEVDEADRYRQEREESANTNEAATATDQRDVIEALIKEIPSDPKLLFEWPVKWEYIDANLVKTKVEPAVRKRLVEYLGGEGDDSSVDELTEYVTAHIQQHKPPQGLVEELEMVLVDEALVFVARIWRFVVYESEACARKL</sequence>
<reference evidence="6" key="1">
    <citation type="submission" date="2022-07" db="EMBL/GenBank/DDBJ databases">
        <title>Phylogenomic reconstructions and comparative analyses of Kickxellomycotina fungi.</title>
        <authorList>
            <person name="Reynolds N.K."/>
            <person name="Stajich J.E."/>
            <person name="Barry K."/>
            <person name="Grigoriev I.V."/>
            <person name="Crous P."/>
            <person name="Smith M.E."/>
        </authorList>
    </citation>
    <scope>NUCLEOTIDE SEQUENCE</scope>
    <source>
        <strain evidence="6">NRRL 1566</strain>
    </source>
</reference>
<protein>
    <recommendedName>
        <fullName evidence="8">RRM domain-containing protein</fullName>
    </recommendedName>
</protein>
<dbReference type="CDD" id="cd12446">
    <property type="entry name" value="RRM_RBM25"/>
    <property type="match status" value="1"/>
</dbReference>
<evidence type="ECO:0000313" key="7">
    <source>
        <dbReference type="Proteomes" id="UP001139887"/>
    </source>
</evidence>
<dbReference type="Gene3D" id="3.30.70.330">
    <property type="match status" value="1"/>
</dbReference>
<gene>
    <name evidence="6" type="ORF">IWW36_002144</name>
</gene>
<dbReference type="EMBL" id="JANBUW010000044">
    <property type="protein sequence ID" value="KAJ2850090.1"/>
    <property type="molecule type" value="Genomic_DNA"/>
</dbReference>
<evidence type="ECO:0000259" key="5">
    <source>
        <dbReference type="PROSITE" id="PS51025"/>
    </source>
</evidence>
<dbReference type="PROSITE" id="PS51025">
    <property type="entry name" value="PWI"/>
    <property type="match status" value="1"/>
</dbReference>
<evidence type="ECO:0000256" key="2">
    <source>
        <dbReference type="SAM" id="Coils"/>
    </source>
</evidence>
<dbReference type="GO" id="GO:0005681">
    <property type="term" value="C:spliceosomal complex"/>
    <property type="evidence" value="ECO:0007669"/>
    <property type="project" value="TreeGrafter"/>
</dbReference>
<dbReference type="InterPro" id="IPR052768">
    <property type="entry name" value="RBM25"/>
</dbReference>
<dbReference type="SMART" id="SM00311">
    <property type="entry name" value="PWI"/>
    <property type="match status" value="1"/>
</dbReference>
<keyword evidence="1" id="KW-0694">RNA-binding</keyword>
<evidence type="ECO:0000256" key="1">
    <source>
        <dbReference type="PROSITE-ProRule" id="PRU00176"/>
    </source>
</evidence>
<dbReference type="GO" id="GO:0003729">
    <property type="term" value="F:mRNA binding"/>
    <property type="evidence" value="ECO:0007669"/>
    <property type="project" value="TreeGrafter"/>
</dbReference>
<dbReference type="PANTHER" id="PTHR18806:SF4">
    <property type="entry name" value="RNA-BINDING PROTEIN 25"/>
    <property type="match status" value="1"/>
</dbReference>
<dbReference type="InterPro" id="IPR012677">
    <property type="entry name" value="Nucleotide-bd_a/b_plait_sf"/>
</dbReference>
<dbReference type="InterPro" id="IPR000504">
    <property type="entry name" value="RRM_dom"/>
</dbReference>
<dbReference type="SUPFAM" id="SSF54928">
    <property type="entry name" value="RNA-binding domain, RBD"/>
    <property type="match status" value="1"/>
</dbReference>
<keyword evidence="2" id="KW-0175">Coiled coil</keyword>
<proteinExistence type="predicted"/>
<evidence type="ECO:0000313" key="6">
    <source>
        <dbReference type="EMBL" id="KAJ2850090.1"/>
    </source>
</evidence>
<keyword evidence="7" id="KW-1185">Reference proteome</keyword>
<dbReference type="InterPro" id="IPR035979">
    <property type="entry name" value="RBD_domain_sf"/>
</dbReference>
<dbReference type="PROSITE" id="PS50102">
    <property type="entry name" value="RRM"/>
    <property type="match status" value="1"/>
</dbReference>
<accession>A0A9W8IDZ6</accession>
<comment type="caution">
    <text evidence="6">The sequence shown here is derived from an EMBL/GenBank/DDBJ whole genome shotgun (WGS) entry which is preliminary data.</text>
</comment>